<comment type="subunit">
    <text evidence="6">Homotetramer.</text>
</comment>
<dbReference type="CDD" id="cd01171">
    <property type="entry name" value="YXKO-related"/>
    <property type="match status" value="1"/>
</dbReference>
<evidence type="ECO:0000256" key="2">
    <source>
        <dbReference type="ARBA" id="ARBA00022840"/>
    </source>
</evidence>
<evidence type="ECO:0000313" key="9">
    <source>
        <dbReference type="Proteomes" id="UP001470288"/>
    </source>
</evidence>
<evidence type="ECO:0000256" key="1">
    <source>
        <dbReference type="ARBA" id="ARBA00022741"/>
    </source>
</evidence>
<keyword evidence="5 6" id="KW-0456">Lyase</keyword>
<feature type="domain" description="YjeF C-terminal" evidence="7">
    <location>
        <begin position="18"/>
        <end position="297"/>
    </location>
</feature>
<evidence type="ECO:0000256" key="5">
    <source>
        <dbReference type="ARBA" id="ARBA00023239"/>
    </source>
</evidence>
<accession>A0ABV1HY09</accession>
<feature type="binding site" evidence="6">
    <location>
        <position position="238"/>
    </location>
    <ligand>
        <name>(6S)-NADPHX</name>
        <dbReference type="ChEBI" id="CHEBI:64076"/>
    </ligand>
</feature>
<dbReference type="InterPro" id="IPR017953">
    <property type="entry name" value="Carbohydrate_kinase_pred_CS"/>
</dbReference>
<dbReference type="EC" id="4.2.1.136" evidence="6"/>
<feature type="binding site" evidence="6">
    <location>
        <begin position="208"/>
        <end position="212"/>
    </location>
    <ligand>
        <name>AMP</name>
        <dbReference type="ChEBI" id="CHEBI:456215"/>
    </ligand>
</feature>
<dbReference type="HAMAP" id="MF_01965">
    <property type="entry name" value="NADHX_dehydratase"/>
    <property type="match status" value="1"/>
</dbReference>
<comment type="function">
    <text evidence="6">Catalyzes the dehydration of the S-form of NAD(P)HX at the expense of ADP, which is converted to AMP. Together with NAD(P)HX epimerase, which catalyzes the epimerization of the S- and R-forms, the enzyme allows the repair of both epimers of NAD(P)HX, a damaged form of NAD(P)H that is a result of enzymatic or heat-dependent hydration.</text>
</comment>
<evidence type="ECO:0000256" key="3">
    <source>
        <dbReference type="ARBA" id="ARBA00022857"/>
    </source>
</evidence>
<dbReference type="SUPFAM" id="SSF53613">
    <property type="entry name" value="Ribokinase-like"/>
    <property type="match status" value="1"/>
</dbReference>
<keyword evidence="9" id="KW-1185">Reference proteome</keyword>
<feature type="binding site" evidence="6">
    <location>
        <position position="237"/>
    </location>
    <ligand>
        <name>AMP</name>
        <dbReference type="ChEBI" id="CHEBI:456215"/>
    </ligand>
</feature>
<dbReference type="PROSITE" id="PS01050">
    <property type="entry name" value="YJEF_C_2"/>
    <property type="match status" value="1"/>
</dbReference>
<comment type="catalytic activity">
    <reaction evidence="6">
        <text>(6S)-NADHX + ADP = AMP + phosphate + NADH + H(+)</text>
        <dbReference type="Rhea" id="RHEA:32223"/>
        <dbReference type="ChEBI" id="CHEBI:15378"/>
        <dbReference type="ChEBI" id="CHEBI:43474"/>
        <dbReference type="ChEBI" id="CHEBI:57945"/>
        <dbReference type="ChEBI" id="CHEBI:64074"/>
        <dbReference type="ChEBI" id="CHEBI:456215"/>
        <dbReference type="ChEBI" id="CHEBI:456216"/>
        <dbReference type="EC" id="4.2.1.136"/>
    </reaction>
</comment>
<feature type="binding site" evidence="6">
    <location>
        <position position="53"/>
    </location>
    <ligand>
        <name>(6S)-NADPHX</name>
        <dbReference type="ChEBI" id="CHEBI:64076"/>
    </ligand>
</feature>
<dbReference type="Proteomes" id="UP001470288">
    <property type="component" value="Unassembled WGS sequence"/>
</dbReference>
<feature type="binding site" evidence="6">
    <location>
        <position position="171"/>
    </location>
    <ligand>
        <name>(6S)-NADPHX</name>
        <dbReference type="ChEBI" id="CHEBI:64076"/>
    </ligand>
</feature>
<dbReference type="RefSeq" id="WP_349143538.1">
    <property type="nucleotide sequence ID" value="NZ_JBBMFC010000002.1"/>
</dbReference>
<reference evidence="8 9" key="1">
    <citation type="submission" date="2024-03" db="EMBL/GenBank/DDBJ databases">
        <title>Human intestinal bacterial collection.</title>
        <authorList>
            <person name="Pauvert C."/>
            <person name="Hitch T.C.A."/>
            <person name="Clavel T."/>
        </authorList>
    </citation>
    <scope>NUCLEOTIDE SEQUENCE [LARGE SCALE GENOMIC DNA]</scope>
    <source>
        <strain evidence="8 9">CLA-AA-H78B</strain>
    </source>
</reference>
<feature type="binding site" evidence="6">
    <location>
        <position position="120"/>
    </location>
    <ligand>
        <name>(6S)-NADPHX</name>
        <dbReference type="ChEBI" id="CHEBI:64076"/>
    </ligand>
</feature>
<keyword evidence="1 6" id="KW-0547">Nucleotide-binding</keyword>
<dbReference type="Pfam" id="PF01256">
    <property type="entry name" value="Carb_kinase"/>
    <property type="match status" value="1"/>
</dbReference>
<comment type="caution">
    <text evidence="8">The sequence shown here is derived from an EMBL/GenBank/DDBJ whole genome shotgun (WGS) entry which is preliminary data.</text>
</comment>
<dbReference type="PROSITE" id="PS51383">
    <property type="entry name" value="YJEF_C_3"/>
    <property type="match status" value="1"/>
</dbReference>
<evidence type="ECO:0000256" key="4">
    <source>
        <dbReference type="ARBA" id="ARBA00023027"/>
    </source>
</evidence>
<gene>
    <name evidence="6" type="primary">nnrD</name>
    <name evidence="8" type="ORF">WMO62_01230</name>
</gene>
<organism evidence="8 9">
    <name type="scientific">Hominiventricola aquisgranensis</name>
    <dbReference type="NCBI Taxonomy" id="3133164"/>
    <lineage>
        <taxon>Bacteria</taxon>
        <taxon>Bacillati</taxon>
        <taxon>Bacillota</taxon>
        <taxon>Clostridia</taxon>
        <taxon>Lachnospirales</taxon>
        <taxon>Lachnospiraceae</taxon>
        <taxon>Hominiventricola</taxon>
    </lineage>
</organism>
<dbReference type="PANTHER" id="PTHR12592">
    <property type="entry name" value="ATP-DEPENDENT (S)-NAD(P)H-HYDRATE DEHYDRATASE FAMILY MEMBER"/>
    <property type="match status" value="1"/>
</dbReference>
<name>A0ABV1HY09_9FIRM</name>
<dbReference type="InterPro" id="IPR029056">
    <property type="entry name" value="Ribokinase-like"/>
</dbReference>
<dbReference type="InterPro" id="IPR000631">
    <property type="entry name" value="CARKD"/>
</dbReference>
<keyword evidence="4 6" id="KW-0520">NAD</keyword>
<dbReference type="NCBIfam" id="TIGR00196">
    <property type="entry name" value="yjeF_cterm"/>
    <property type="match status" value="1"/>
</dbReference>
<keyword evidence="3 6" id="KW-0521">NADP</keyword>
<evidence type="ECO:0000259" key="7">
    <source>
        <dbReference type="PROSITE" id="PS51383"/>
    </source>
</evidence>
<sequence length="297" mass="32281">MYTDPFAHLVKMKEYRNVDQKILEKLPERPKRSHKGMFGKALCMAGSVNMAGAAYLCAGAVYRSGAGLVRILTPEENRVILQTLLPEAVMTTFEQDEREALDNILEEALSWATVAAIGPGLGRKPWAYHMMKLTLQKFHGPLVIDADALNILSEHMEWLEQHEGDVILTPHVGEFSRLTGVESREISKDISGWAAAFAREHHCICILKDAPSAAALPDGTCYVNTTGNSGMSTGGSGDVLTGILTGLLAQKVDPSDAALLGMWLHGRAGDLAMEQEGVYGLLARHLLEYLPGAMKKA</sequence>
<comment type="catalytic activity">
    <reaction evidence="6">
        <text>(6S)-NADPHX + ADP = AMP + phosphate + NADPH + H(+)</text>
        <dbReference type="Rhea" id="RHEA:32235"/>
        <dbReference type="ChEBI" id="CHEBI:15378"/>
        <dbReference type="ChEBI" id="CHEBI:43474"/>
        <dbReference type="ChEBI" id="CHEBI:57783"/>
        <dbReference type="ChEBI" id="CHEBI:64076"/>
        <dbReference type="ChEBI" id="CHEBI:456215"/>
        <dbReference type="ChEBI" id="CHEBI:456216"/>
        <dbReference type="EC" id="4.2.1.136"/>
    </reaction>
</comment>
<comment type="similarity">
    <text evidence="6">Belongs to the NnrD/CARKD family.</text>
</comment>
<dbReference type="Gene3D" id="3.40.1190.20">
    <property type="match status" value="1"/>
</dbReference>
<evidence type="ECO:0000256" key="6">
    <source>
        <dbReference type="HAMAP-Rule" id="MF_01965"/>
    </source>
</evidence>
<comment type="cofactor">
    <cofactor evidence="6">
        <name>Mg(2+)</name>
        <dbReference type="ChEBI" id="CHEBI:18420"/>
    </cofactor>
</comment>
<keyword evidence="2 6" id="KW-0067">ATP-binding</keyword>
<dbReference type="PANTHER" id="PTHR12592:SF0">
    <property type="entry name" value="ATP-DEPENDENT (S)-NAD(P)H-HYDRATE DEHYDRATASE"/>
    <property type="match status" value="1"/>
</dbReference>
<proteinExistence type="inferred from homology"/>
<dbReference type="EMBL" id="JBBMFC010000002">
    <property type="protein sequence ID" value="MEQ2577460.1"/>
    <property type="molecule type" value="Genomic_DNA"/>
</dbReference>
<evidence type="ECO:0000313" key="8">
    <source>
        <dbReference type="EMBL" id="MEQ2577460.1"/>
    </source>
</evidence>
<protein>
    <recommendedName>
        <fullName evidence="6">ADP-dependent (S)-NAD(P)H-hydrate dehydratase</fullName>
        <ecNumber evidence="6">4.2.1.136</ecNumber>
    </recommendedName>
    <alternativeName>
        <fullName evidence="6">ADP-dependent NAD(P)HX dehydratase</fullName>
    </alternativeName>
</protein>